<dbReference type="GO" id="GO:0016324">
    <property type="term" value="C:apical plasma membrane"/>
    <property type="evidence" value="ECO:0007669"/>
    <property type="project" value="TreeGrafter"/>
</dbReference>
<proteinExistence type="predicted"/>
<dbReference type="GO" id="GO:0030139">
    <property type="term" value="C:endocytic vesicle"/>
    <property type="evidence" value="ECO:0007669"/>
    <property type="project" value="TreeGrafter"/>
</dbReference>
<evidence type="ECO:0000313" key="12">
    <source>
        <dbReference type="Proteomes" id="UP000735302"/>
    </source>
</evidence>
<evidence type="ECO:0000256" key="3">
    <source>
        <dbReference type="ARBA" id="ARBA00022448"/>
    </source>
</evidence>
<reference evidence="11 12" key="1">
    <citation type="journal article" date="2021" name="Elife">
        <title>Chloroplast acquisition without the gene transfer in kleptoplastic sea slugs, Plakobranchus ocellatus.</title>
        <authorList>
            <person name="Maeda T."/>
            <person name="Takahashi S."/>
            <person name="Yoshida T."/>
            <person name="Shimamura S."/>
            <person name="Takaki Y."/>
            <person name="Nagai Y."/>
            <person name="Toyoda A."/>
            <person name="Suzuki Y."/>
            <person name="Arimoto A."/>
            <person name="Ishii H."/>
            <person name="Satoh N."/>
            <person name="Nishiyama T."/>
            <person name="Hasebe M."/>
            <person name="Maruyama T."/>
            <person name="Minagawa J."/>
            <person name="Obokata J."/>
            <person name="Shigenobu S."/>
        </authorList>
    </citation>
    <scope>NUCLEOTIDE SEQUENCE [LARGE SCALE GENOMIC DNA]</scope>
</reference>
<dbReference type="Proteomes" id="UP000735302">
    <property type="component" value="Unassembled WGS sequence"/>
</dbReference>
<evidence type="ECO:0000256" key="5">
    <source>
        <dbReference type="ARBA" id="ARBA00022692"/>
    </source>
</evidence>
<dbReference type="EMBL" id="BLXT01002928">
    <property type="protein sequence ID" value="GFN99039.1"/>
    <property type="molecule type" value="Genomic_DNA"/>
</dbReference>
<protein>
    <recommendedName>
        <fullName evidence="2">Protein amnionless</fullName>
    </recommendedName>
</protein>
<accession>A0AAV3ZWN2</accession>
<dbReference type="PANTHER" id="PTHR14995">
    <property type="entry name" value="AMNIONLESS"/>
    <property type="match status" value="1"/>
</dbReference>
<gene>
    <name evidence="11" type="ORF">PoB_002554500</name>
</gene>
<keyword evidence="4" id="KW-1003">Cell membrane</keyword>
<dbReference type="InterPro" id="IPR026112">
    <property type="entry name" value="AMN"/>
</dbReference>
<comment type="caution">
    <text evidence="11">The sequence shown here is derived from an EMBL/GenBank/DDBJ whole genome shotgun (WGS) entry which is preliminary data.</text>
</comment>
<evidence type="ECO:0000256" key="2">
    <source>
        <dbReference type="ARBA" id="ARBA00021200"/>
    </source>
</evidence>
<evidence type="ECO:0000256" key="6">
    <source>
        <dbReference type="ARBA" id="ARBA00022729"/>
    </source>
</evidence>
<evidence type="ECO:0000256" key="8">
    <source>
        <dbReference type="ARBA" id="ARBA00022989"/>
    </source>
</evidence>
<evidence type="ECO:0000256" key="1">
    <source>
        <dbReference type="ARBA" id="ARBA00004251"/>
    </source>
</evidence>
<evidence type="ECO:0000256" key="7">
    <source>
        <dbReference type="ARBA" id="ARBA00022927"/>
    </source>
</evidence>
<evidence type="ECO:0000313" key="11">
    <source>
        <dbReference type="EMBL" id="GFN99039.1"/>
    </source>
</evidence>
<evidence type="ECO:0000256" key="9">
    <source>
        <dbReference type="ARBA" id="ARBA00023136"/>
    </source>
</evidence>
<evidence type="ECO:0000256" key="10">
    <source>
        <dbReference type="SAM" id="SignalP"/>
    </source>
</evidence>
<keyword evidence="9" id="KW-0472">Membrane</keyword>
<keyword evidence="6 10" id="KW-0732">Signal</keyword>
<keyword evidence="8" id="KW-1133">Transmembrane helix</keyword>
<feature type="chain" id="PRO_5043528510" description="Protein amnionless" evidence="10">
    <location>
        <begin position="17"/>
        <end position="295"/>
    </location>
</feature>
<dbReference type="PANTHER" id="PTHR14995:SF2">
    <property type="entry name" value="PROTEIN AMNIONLESS"/>
    <property type="match status" value="1"/>
</dbReference>
<dbReference type="GO" id="GO:0006898">
    <property type="term" value="P:receptor-mediated endocytosis"/>
    <property type="evidence" value="ECO:0007669"/>
    <property type="project" value="TreeGrafter"/>
</dbReference>
<dbReference type="Pfam" id="PF14828">
    <property type="entry name" value="Amnionless"/>
    <property type="match status" value="1"/>
</dbReference>
<comment type="subcellular location">
    <subcellularLocation>
        <location evidence="1">Cell membrane</location>
        <topology evidence="1">Single-pass type I membrane protein</topology>
    </subcellularLocation>
</comment>
<keyword evidence="5" id="KW-0812">Transmembrane</keyword>
<keyword evidence="12" id="KW-1185">Reference proteome</keyword>
<keyword evidence="7" id="KW-0653">Protein transport</keyword>
<evidence type="ECO:0000256" key="4">
    <source>
        <dbReference type="ARBA" id="ARBA00022475"/>
    </source>
</evidence>
<name>A0AAV3ZWN2_9GAST</name>
<dbReference type="AlphaFoldDB" id="A0AAV3ZWN2"/>
<feature type="signal peptide" evidence="10">
    <location>
        <begin position="1"/>
        <end position="16"/>
    </location>
</feature>
<keyword evidence="3" id="KW-0813">Transport</keyword>
<organism evidence="11 12">
    <name type="scientific">Plakobranchus ocellatus</name>
    <dbReference type="NCBI Taxonomy" id="259542"/>
    <lineage>
        <taxon>Eukaryota</taxon>
        <taxon>Metazoa</taxon>
        <taxon>Spiralia</taxon>
        <taxon>Lophotrochozoa</taxon>
        <taxon>Mollusca</taxon>
        <taxon>Gastropoda</taxon>
        <taxon>Heterobranchia</taxon>
        <taxon>Euthyneura</taxon>
        <taxon>Panpulmonata</taxon>
        <taxon>Sacoglossa</taxon>
        <taxon>Placobranchoidea</taxon>
        <taxon>Plakobranchidae</taxon>
        <taxon>Plakobranchus</taxon>
    </lineage>
</organism>
<dbReference type="GO" id="GO:0015031">
    <property type="term" value="P:protein transport"/>
    <property type="evidence" value="ECO:0007669"/>
    <property type="project" value="UniProtKB-KW"/>
</dbReference>
<sequence>MKAILFCLCAFSFVCCEAVYKRWLLDTNFENPQNWNVKRAPCGNDVVILPDDSPVVYMQMNTTIKELVLPSTGELILGNSVSLGFTASPSSGCPDAKGDVEFTAVHPGPWMNPKDWCATSTERGTCDKSPRLEVENVPCRYDDVIFPRNRAYFVDLSELDSNTTVKSLKLIGSSLTTASFASFVNSSDGQRMFRRGKTAGPVLQISRQACDDQGGCACGNDRPEITKKICAYVNKNCARPRCSNSILPTGMCCRSCGASLKITKGYGFVLDEFKSILKKEFFNDTVSSKSDSQVG</sequence>